<evidence type="ECO:0000313" key="7">
    <source>
        <dbReference type="Proteomes" id="UP000239720"/>
    </source>
</evidence>
<dbReference type="InterPro" id="IPR036721">
    <property type="entry name" value="RCK_C_sf"/>
</dbReference>
<reference evidence="5 7" key="2">
    <citation type="journal article" date="2018" name="Syst. Appl. Microbiol.">
        <title>Characterization and high-quality draft genome sequence of Herbivorax saccincola A7, an anaerobic, alkaliphilic, thermophilic, cellulolytic, and xylanolytic bacterium.</title>
        <authorList>
            <person name="Aikawa S."/>
            <person name="Baramee S."/>
            <person name="Sermsathanaswadi J."/>
            <person name="Thianheng P."/>
            <person name="Tachaapaikoon C."/>
            <person name="Shikata A."/>
            <person name="Waeonukul R."/>
            <person name="Pason P."/>
            <person name="Ratanakhanokchai K."/>
            <person name="Kosugi A."/>
        </authorList>
    </citation>
    <scope>NUCLEOTIDE SEQUENCE [LARGE SCALE GENOMIC DNA]</scope>
    <source>
        <strain evidence="5 7">A7</strain>
    </source>
</reference>
<dbReference type="Proteomes" id="UP000239720">
    <property type="component" value="Unassembled WGS sequence"/>
</dbReference>
<gene>
    <name evidence="4" type="primary">trkA1</name>
    <name evidence="5" type="ORF">B9R14_10080</name>
    <name evidence="4" type="ORF">HVS_05530</name>
</gene>
<dbReference type="InterPro" id="IPR006036">
    <property type="entry name" value="K_uptake_TrkA"/>
</dbReference>
<dbReference type="PROSITE" id="PS51201">
    <property type="entry name" value="RCK_N"/>
    <property type="match status" value="1"/>
</dbReference>
<dbReference type="EMBL" id="CP025197">
    <property type="protein sequence ID" value="AUG57036.1"/>
    <property type="molecule type" value="Genomic_DNA"/>
</dbReference>
<feature type="domain" description="RCK N-terminal" evidence="3">
    <location>
        <begin position="1"/>
        <end position="123"/>
    </location>
</feature>
<dbReference type="Gene3D" id="3.30.70.1450">
    <property type="entry name" value="Regulator of K+ conductance, C-terminal domain"/>
    <property type="match status" value="1"/>
</dbReference>
<dbReference type="GO" id="GO:0015079">
    <property type="term" value="F:potassium ion transmembrane transporter activity"/>
    <property type="evidence" value="ECO:0007669"/>
    <property type="project" value="InterPro"/>
</dbReference>
<sequence length="204" mass="22447">MHVIIIGCGKVGSRFANVLSEEGHDVVIIDSDSNSFKLLSPDFNGITLTGVPIDQDVLKKAGINTADALAAVTPDDNINIMVCQVAKEIFKVPKVIARIYDPSREHVFHHFGLETICPTDISVNVIKSIIIGKKEVQTQTIGNKAILYRQERVDKSYIGKKVEDIELDESSHLFAVIRDNEFNFAKPGFVLKKGDEIVIASKGD</sequence>
<evidence type="ECO:0000256" key="1">
    <source>
        <dbReference type="ARBA" id="ARBA00022538"/>
    </source>
</evidence>
<dbReference type="SUPFAM" id="SSF51735">
    <property type="entry name" value="NAD(P)-binding Rossmann-fold domains"/>
    <property type="match status" value="1"/>
</dbReference>
<evidence type="ECO:0000256" key="2">
    <source>
        <dbReference type="ARBA" id="ARBA00022958"/>
    </source>
</evidence>
<accession>A0A2K9E6E2</accession>
<organism evidence="4 6">
    <name type="scientific">Acetivibrio saccincola</name>
    <dbReference type="NCBI Taxonomy" id="1677857"/>
    <lineage>
        <taxon>Bacteria</taxon>
        <taxon>Bacillati</taxon>
        <taxon>Bacillota</taxon>
        <taxon>Clostridia</taxon>
        <taxon>Eubacteriales</taxon>
        <taxon>Oscillospiraceae</taxon>
        <taxon>Acetivibrio</taxon>
    </lineage>
</organism>
<dbReference type="KEGG" id="hsc:HVS_05530"/>
<evidence type="ECO:0000313" key="4">
    <source>
        <dbReference type="EMBL" id="AUG57036.1"/>
    </source>
</evidence>
<dbReference type="AlphaFoldDB" id="A0A2K9E6E2"/>
<dbReference type="OrthoDB" id="9775180at2"/>
<name>A0A2K9E6E2_9FIRM</name>
<dbReference type="GO" id="GO:0005886">
    <property type="term" value="C:plasma membrane"/>
    <property type="evidence" value="ECO:0007669"/>
    <property type="project" value="InterPro"/>
</dbReference>
<proteinExistence type="predicted"/>
<dbReference type="Proteomes" id="UP000233534">
    <property type="component" value="Chromosome"/>
</dbReference>
<keyword evidence="1" id="KW-0406">Ion transport</keyword>
<dbReference type="PRINTS" id="PR00335">
    <property type="entry name" value="KUPTAKETRKA"/>
</dbReference>
<dbReference type="Gene3D" id="3.40.50.720">
    <property type="entry name" value="NAD(P)-binding Rossmann-like Domain"/>
    <property type="match status" value="1"/>
</dbReference>
<dbReference type="Pfam" id="PF02254">
    <property type="entry name" value="TrkA_N"/>
    <property type="match status" value="1"/>
</dbReference>
<protein>
    <submittedName>
        <fullName evidence="5">Potassium transporter TrkA</fullName>
    </submittedName>
    <submittedName>
        <fullName evidence="4">Trk system potassium uptake protein TrkA</fullName>
    </submittedName>
</protein>
<evidence type="ECO:0000259" key="3">
    <source>
        <dbReference type="PROSITE" id="PS51201"/>
    </source>
</evidence>
<keyword evidence="6" id="KW-1185">Reference proteome</keyword>
<keyword evidence="2" id="KW-0630">Potassium</keyword>
<dbReference type="PANTHER" id="PTHR43833">
    <property type="entry name" value="POTASSIUM CHANNEL PROTEIN 2-RELATED-RELATED"/>
    <property type="match status" value="1"/>
</dbReference>
<dbReference type="InterPro" id="IPR050721">
    <property type="entry name" value="Trk_Ktr_HKT_K-transport"/>
</dbReference>
<dbReference type="InterPro" id="IPR036291">
    <property type="entry name" value="NAD(P)-bd_dom_sf"/>
</dbReference>
<evidence type="ECO:0000313" key="6">
    <source>
        <dbReference type="Proteomes" id="UP000233534"/>
    </source>
</evidence>
<dbReference type="EMBL" id="NEMB01000003">
    <property type="protein sequence ID" value="PQQ67051.1"/>
    <property type="molecule type" value="Genomic_DNA"/>
</dbReference>
<keyword evidence="1" id="KW-0633">Potassium transport</keyword>
<reference evidence="4 6" key="1">
    <citation type="submission" date="2017-12" db="EMBL/GenBank/DDBJ databases">
        <title>Complete genome sequence of Herbivorax saccincola GGR1, a novel Cellulosome-producing hydrolytic bacterium in a thermophilic biogas plant, established by Illumina and Nanopore MinION sequencing.</title>
        <authorList>
            <person name="Pechtl A."/>
            <person name="Ruckert C."/>
            <person name="Koeck D.E."/>
            <person name="Maus I."/>
            <person name="Winkler A."/>
            <person name="Kalinowski J."/>
            <person name="Puhler A."/>
            <person name="Schwarz W.W."/>
            <person name="Zverlov V.V."/>
            <person name="Schluter A."/>
            <person name="Liebl W."/>
        </authorList>
    </citation>
    <scope>NUCLEOTIDE SEQUENCE [LARGE SCALE GENOMIC DNA]</scope>
    <source>
        <strain evidence="4">GGR1</strain>
        <strain evidence="6">SR1</strain>
    </source>
</reference>
<keyword evidence="1" id="KW-0813">Transport</keyword>
<dbReference type="InterPro" id="IPR003148">
    <property type="entry name" value="RCK_N"/>
</dbReference>
<dbReference type="RefSeq" id="WP_101299989.1">
    <property type="nucleotide sequence ID" value="NZ_CP025197.1"/>
</dbReference>
<evidence type="ECO:0000313" key="5">
    <source>
        <dbReference type="EMBL" id="PQQ67051.1"/>
    </source>
</evidence>